<dbReference type="Proteomes" id="UP000220527">
    <property type="component" value="Unassembled WGS sequence"/>
</dbReference>
<dbReference type="PANTHER" id="PTHR45586:SF14">
    <property type="entry name" value="TETRATRICOPEPTIDE TPR_2 REPEAT PROTEIN"/>
    <property type="match status" value="1"/>
</dbReference>
<name>A0A2A6RNE7_9CHLR</name>
<dbReference type="Gene3D" id="1.25.40.10">
    <property type="entry name" value="Tetratricopeptide repeat domain"/>
    <property type="match status" value="1"/>
</dbReference>
<organism evidence="4 5">
    <name type="scientific">Candidatus Viridilinea mediisalina</name>
    <dbReference type="NCBI Taxonomy" id="2024553"/>
    <lineage>
        <taxon>Bacteria</taxon>
        <taxon>Bacillati</taxon>
        <taxon>Chloroflexota</taxon>
        <taxon>Chloroflexia</taxon>
        <taxon>Chloroflexales</taxon>
        <taxon>Chloroflexineae</taxon>
        <taxon>Oscillochloridaceae</taxon>
        <taxon>Candidatus Viridilinea</taxon>
    </lineage>
</organism>
<dbReference type="AlphaFoldDB" id="A0A2A6RNE7"/>
<dbReference type="EMBL" id="NQWI01000009">
    <property type="protein sequence ID" value="PDW04463.1"/>
    <property type="molecule type" value="Genomic_DNA"/>
</dbReference>
<comment type="caution">
    <text evidence="4">The sequence shown here is derived from an EMBL/GenBank/DDBJ whole genome shotgun (WGS) entry which is preliminary data.</text>
</comment>
<keyword evidence="5" id="KW-1185">Reference proteome</keyword>
<dbReference type="PANTHER" id="PTHR45586">
    <property type="entry name" value="TPR REPEAT-CONTAINING PROTEIN PA4667"/>
    <property type="match status" value="1"/>
</dbReference>
<feature type="compositionally biased region" description="Low complexity" evidence="3">
    <location>
        <begin position="271"/>
        <end position="282"/>
    </location>
</feature>
<reference evidence="5" key="1">
    <citation type="submission" date="2017-08" db="EMBL/GenBank/DDBJ databases">
        <authorList>
            <person name="Grouzdev D.S."/>
            <person name="Gaisin V.A."/>
            <person name="Rysina M.S."/>
            <person name="Gorlenko V.M."/>
        </authorList>
    </citation>
    <scope>NUCLEOTIDE SEQUENCE [LARGE SCALE GENOMIC DNA]</scope>
    <source>
        <strain evidence="5">Kir15-3F</strain>
    </source>
</reference>
<evidence type="ECO:0000256" key="2">
    <source>
        <dbReference type="ARBA" id="ARBA00022803"/>
    </source>
</evidence>
<sequence>MPELRGQLLRLYTDMWGAEGVTLRLSRPGLARLYAKGHMLPRAIQEFRGVIEELPERFDARVGLAEALWRDGQMDAAAETCEEILAHHDDVLKANLLLGYIRLDHNDKRGELYWRRAQQLDPYQQVARSLFDTLPQVAEPDLAIAAWDESAWLAERKRAEEQQRAKQQPAMAAVAPAAAALQDEGFDDFLAEELADPTPAAAKSSSAPDPADDFLASLLADTPPLPPDLGGDLDSSSGVTPFSLDEIAPAAQPSKPAENPAPFTLDDLGLAPETPAPAQSAEPEPEPFSLSDLGLSPDEIAQMEPGEAAQPASDEPALEPFSLGDLGLSPDE</sequence>
<evidence type="ECO:0000313" key="5">
    <source>
        <dbReference type="Proteomes" id="UP000220527"/>
    </source>
</evidence>
<keyword evidence="1" id="KW-0677">Repeat</keyword>
<dbReference type="InterPro" id="IPR011990">
    <property type="entry name" value="TPR-like_helical_dom_sf"/>
</dbReference>
<gene>
    <name evidence="4" type="ORF">CJ255_03535</name>
</gene>
<protein>
    <submittedName>
        <fullName evidence="4">Uncharacterized protein</fullName>
    </submittedName>
</protein>
<feature type="compositionally biased region" description="Low complexity" evidence="3">
    <location>
        <begin position="197"/>
        <end position="238"/>
    </location>
</feature>
<evidence type="ECO:0000256" key="3">
    <source>
        <dbReference type="SAM" id="MobiDB-lite"/>
    </source>
</evidence>
<keyword evidence="2" id="KW-0802">TPR repeat</keyword>
<evidence type="ECO:0000256" key="1">
    <source>
        <dbReference type="ARBA" id="ARBA00022737"/>
    </source>
</evidence>
<dbReference type="Pfam" id="PF14559">
    <property type="entry name" value="TPR_19"/>
    <property type="match status" value="1"/>
</dbReference>
<evidence type="ECO:0000313" key="4">
    <source>
        <dbReference type="EMBL" id="PDW04463.1"/>
    </source>
</evidence>
<feature type="non-terminal residue" evidence="4">
    <location>
        <position position="332"/>
    </location>
</feature>
<dbReference type="InterPro" id="IPR051012">
    <property type="entry name" value="CellSynth/LPSAsmb/PSIAsmb"/>
</dbReference>
<feature type="region of interest" description="Disordered" evidence="3">
    <location>
        <begin position="197"/>
        <end position="332"/>
    </location>
</feature>
<accession>A0A2A6RNE7</accession>
<proteinExistence type="predicted"/>
<dbReference type="SUPFAM" id="SSF48452">
    <property type="entry name" value="TPR-like"/>
    <property type="match status" value="1"/>
</dbReference>